<evidence type="ECO:0000313" key="2">
    <source>
        <dbReference type="Proteomes" id="UP001321520"/>
    </source>
</evidence>
<reference evidence="1 2" key="1">
    <citation type="submission" date="2022-05" db="EMBL/GenBank/DDBJ databases">
        <title>Microbulbifer sp. nov., isolated from sponge.</title>
        <authorList>
            <person name="Gao L."/>
        </authorList>
    </citation>
    <scope>NUCLEOTIDE SEQUENCE [LARGE SCALE GENOMIC DNA]</scope>
    <source>
        <strain evidence="1 2">MI-G</strain>
        <plasmid evidence="1 2">unnamed</plasmid>
    </source>
</reference>
<protein>
    <submittedName>
        <fullName evidence="1">Uncharacterized protein</fullName>
    </submittedName>
</protein>
<geneLocation type="plasmid" evidence="1 2">
    <name>unnamed</name>
</geneLocation>
<evidence type="ECO:0000313" key="1">
    <source>
        <dbReference type="EMBL" id="WKD51710.1"/>
    </source>
</evidence>
<sequence length="97" mass="10552">MFEHTTTWLQADAEPILGRLQDIKGSLSAFEVLKAPLEILNSLANLGDLSLKLRCINLDTGSTGAIEMLVVFEPSEPLFLLAAALRTQKIEGTVVDQ</sequence>
<keyword evidence="2" id="KW-1185">Reference proteome</keyword>
<gene>
    <name evidence="1" type="ORF">M8T91_18535</name>
</gene>
<dbReference type="EMBL" id="CP098024">
    <property type="protein sequence ID" value="WKD51710.1"/>
    <property type="molecule type" value="Genomic_DNA"/>
</dbReference>
<dbReference type="RefSeq" id="WP_301419290.1">
    <property type="nucleotide sequence ID" value="NZ_CP098024.1"/>
</dbReference>
<organism evidence="1 2">
    <name type="scientific">Microbulbifer spongiae</name>
    <dbReference type="NCBI Taxonomy" id="2944933"/>
    <lineage>
        <taxon>Bacteria</taxon>
        <taxon>Pseudomonadati</taxon>
        <taxon>Pseudomonadota</taxon>
        <taxon>Gammaproteobacteria</taxon>
        <taxon>Cellvibrionales</taxon>
        <taxon>Microbulbiferaceae</taxon>
        <taxon>Microbulbifer</taxon>
    </lineage>
</organism>
<accession>A0ABY9EIX2</accession>
<name>A0ABY9EIX2_9GAMM</name>
<proteinExistence type="predicted"/>
<keyword evidence="1" id="KW-0614">Plasmid</keyword>
<dbReference type="Proteomes" id="UP001321520">
    <property type="component" value="Plasmid unnamed"/>
</dbReference>